<dbReference type="InterPro" id="IPR052173">
    <property type="entry name" value="Beta-lactam_resp_regulator"/>
</dbReference>
<keyword evidence="3 6" id="KW-0378">Hydrolase</keyword>
<evidence type="ECO:0000256" key="1">
    <source>
        <dbReference type="ARBA" id="ARBA00022670"/>
    </source>
</evidence>
<evidence type="ECO:0000313" key="10">
    <source>
        <dbReference type="Proteomes" id="UP001233164"/>
    </source>
</evidence>
<feature type="transmembrane region" description="Helical" evidence="7">
    <location>
        <begin position="66"/>
        <end position="86"/>
    </location>
</feature>
<reference evidence="9 10" key="1">
    <citation type="submission" date="2023-06" db="EMBL/GenBank/DDBJ databases">
        <title>Rhodococcus indonesiensis sp. nov a new member of the Rhodococcus ruber lineage isolated from a sediment of neutral hot spring.</title>
        <authorList>
            <person name="Kusuma A.B."/>
            <person name="Fenylestari G."/>
            <person name="Ammar F."/>
            <person name="Nouioui I."/>
            <person name="Goodfellow M."/>
        </authorList>
    </citation>
    <scope>NUCLEOTIDE SEQUENCE [LARGE SCALE GENOMIC DNA]</scope>
    <source>
        <strain evidence="9 10">CSLK01-03</strain>
    </source>
</reference>
<name>A0ABT7RJF4_9NOCA</name>
<keyword evidence="7" id="KW-0472">Membrane</keyword>
<dbReference type="Gene3D" id="3.30.2010.10">
    <property type="entry name" value="Metalloproteases ('zincins'), catalytic domain"/>
    <property type="match status" value="1"/>
</dbReference>
<evidence type="ECO:0000256" key="5">
    <source>
        <dbReference type="ARBA" id="ARBA00023049"/>
    </source>
</evidence>
<accession>A0ABT7RJF4</accession>
<keyword evidence="2" id="KW-0479">Metal-binding</keyword>
<keyword evidence="4 6" id="KW-0862">Zinc</keyword>
<comment type="similarity">
    <text evidence="6">Belongs to the peptidase M48 family.</text>
</comment>
<dbReference type="RefSeq" id="WP_289377979.1">
    <property type="nucleotide sequence ID" value="NZ_JAUBOF010000011.1"/>
</dbReference>
<dbReference type="Proteomes" id="UP001233164">
    <property type="component" value="Unassembled WGS sequence"/>
</dbReference>
<feature type="domain" description="Peptidase M48" evidence="8">
    <location>
        <begin position="109"/>
        <end position="223"/>
    </location>
</feature>
<keyword evidence="5 6" id="KW-0482">Metalloprotease</keyword>
<dbReference type="CDD" id="cd07326">
    <property type="entry name" value="M56_BlaR1_MecR1_like"/>
    <property type="match status" value="1"/>
</dbReference>
<keyword evidence="1 6" id="KW-0645">Protease</keyword>
<keyword evidence="7" id="KW-1133">Transmembrane helix</keyword>
<sequence length="294" mass="31017">MILPVVLAPLAMGAALGVGAERIAAQARPATAVRLLPILSALCALAGLSSATAVALTLVRYRSGTTSVAVAAILLAAALWAVGAGLRHLWHVGKSLRAATRFCRNLARPDGYLLARSPVADAYSVPGRRGGIVLTTAMKSALTEGELAVLLAHERAHLRHHHSRWIQIAETAAVLHPLLRPVPDVVRRAAERWADEEAATDGRRTAAQAVASAALARSRSLEAHSSTTLSVAGGDVVERVRALVDPPKLPWARPIAAMLIVAIALVSFSALRTTDVVQDVIVPEHETPHLVLQR</sequence>
<organism evidence="9 10">
    <name type="scientific">Rhodococcus indonesiensis</name>
    <dbReference type="NCBI Taxonomy" id="3055869"/>
    <lineage>
        <taxon>Bacteria</taxon>
        <taxon>Bacillati</taxon>
        <taxon>Actinomycetota</taxon>
        <taxon>Actinomycetes</taxon>
        <taxon>Mycobacteriales</taxon>
        <taxon>Nocardiaceae</taxon>
        <taxon>Rhodococcus</taxon>
    </lineage>
</organism>
<proteinExistence type="inferred from homology"/>
<dbReference type="PANTHER" id="PTHR34978:SF3">
    <property type="entry name" value="SLR0241 PROTEIN"/>
    <property type="match status" value="1"/>
</dbReference>
<dbReference type="Pfam" id="PF01435">
    <property type="entry name" value="Peptidase_M48"/>
    <property type="match status" value="1"/>
</dbReference>
<dbReference type="InterPro" id="IPR001915">
    <property type="entry name" value="Peptidase_M48"/>
</dbReference>
<evidence type="ECO:0000256" key="2">
    <source>
        <dbReference type="ARBA" id="ARBA00022723"/>
    </source>
</evidence>
<evidence type="ECO:0000313" key="9">
    <source>
        <dbReference type="EMBL" id="MDM7487755.1"/>
    </source>
</evidence>
<protein>
    <submittedName>
        <fullName evidence="9">M56 family metallopeptidase</fullName>
    </submittedName>
</protein>
<comment type="caution">
    <text evidence="9">The sequence shown here is derived from an EMBL/GenBank/DDBJ whole genome shotgun (WGS) entry which is preliminary data.</text>
</comment>
<evidence type="ECO:0000259" key="8">
    <source>
        <dbReference type="Pfam" id="PF01435"/>
    </source>
</evidence>
<evidence type="ECO:0000256" key="3">
    <source>
        <dbReference type="ARBA" id="ARBA00022801"/>
    </source>
</evidence>
<feature type="transmembrane region" description="Helical" evidence="7">
    <location>
        <begin position="36"/>
        <end position="59"/>
    </location>
</feature>
<dbReference type="EMBL" id="JAUBOF010000011">
    <property type="protein sequence ID" value="MDM7487755.1"/>
    <property type="molecule type" value="Genomic_DNA"/>
</dbReference>
<keyword evidence="10" id="KW-1185">Reference proteome</keyword>
<feature type="transmembrane region" description="Helical" evidence="7">
    <location>
        <begin position="251"/>
        <end position="271"/>
    </location>
</feature>
<evidence type="ECO:0000256" key="4">
    <source>
        <dbReference type="ARBA" id="ARBA00022833"/>
    </source>
</evidence>
<gene>
    <name evidence="9" type="ORF">QT969_05610</name>
</gene>
<comment type="cofactor">
    <cofactor evidence="6">
        <name>Zn(2+)</name>
        <dbReference type="ChEBI" id="CHEBI:29105"/>
    </cofactor>
    <text evidence="6">Binds 1 zinc ion per subunit.</text>
</comment>
<keyword evidence="7" id="KW-0812">Transmembrane</keyword>
<evidence type="ECO:0000256" key="6">
    <source>
        <dbReference type="RuleBase" id="RU003983"/>
    </source>
</evidence>
<evidence type="ECO:0000256" key="7">
    <source>
        <dbReference type="SAM" id="Phobius"/>
    </source>
</evidence>
<dbReference type="PANTHER" id="PTHR34978">
    <property type="entry name" value="POSSIBLE SENSOR-TRANSDUCER PROTEIN BLAR"/>
    <property type="match status" value="1"/>
</dbReference>